<evidence type="ECO:0000313" key="12">
    <source>
        <dbReference type="EMBL" id="OGL87518.1"/>
    </source>
</evidence>
<evidence type="ECO:0000256" key="4">
    <source>
        <dbReference type="ARBA" id="ARBA00023125"/>
    </source>
</evidence>
<keyword evidence="4 8" id="KW-0238">DNA-binding</keyword>
<dbReference type="Pfam" id="PF03449">
    <property type="entry name" value="GreA_GreB_N"/>
    <property type="match status" value="1"/>
</dbReference>
<dbReference type="Pfam" id="PF01272">
    <property type="entry name" value="GreA_GreB"/>
    <property type="match status" value="1"/>
</dbReference>
<evidence type="ECO:0000256" key="3">
    <source>
        <dbReference type="ARBA" id="ARBA00023015"/>
    </source>
</evidence>
<accession>A0A1F7VBK1</accession>
<evidence type="ECO:0000256" key="9">
    <source>
        <dbReference type="RuleBase" id="RU000556"/>
    </source>
</evidence>
<dbReference type="HAMAP" id="MF_00105">
    <property type="entry name" value="GreA_GreB"/>
    <property type="match status" value="1"/>
</dbReference>
<dbReference type="Gene3D" id="3.10.50.30">
    <property type="entry name" value="Transcription elongation factor, GreA/GreB, C-terminal domain"/>
    <property type="match status" value="1"/>
</dbReference>
<dbReference type="Gene3D" id="1.10.287.180">
    <property type="entry name" value="Transcription elongation factor, GreA/GreB, N-terminal domain"/>
    <property type="match status" value="1"/>
</dbReference>
<dbReference type="GO" id="GO:0003677">
    <property type="term" value="F:DNA binding"/>
    <property type="evidence" value="ECO:0007669"/>
    <property type="project" value="UniProtKB-UniRule"/>
</dbReference>
<keyword evidence="12" id="KW-0648">Protein biosynthesis</keyword>
<keyword evidence="5 8" id="KW-0804">Transcription</keyword>
<evidence type="ECO:0000256" key="5">
    <source>
        <dbReference type="ARBA" id="ARBA00023163"/>
    </source>
</evidence>
<gene>
    <name evidence="8" type="primary">greA</name>
    <name evidence="12" type="ORF">A3I40_01135</name>
</gene>
<dbReference type="InterPro" id="IPR023459">
    <property type="entry name" value="Tscrpt_elong_fac_GreA/B_fam"/>
</dbReference>
<dbReference type="InterPro" id="IPR018151">
    <property type="entry name" value="TF_GreA/GreB_CS"/>
</dbReference>
<dbReference type="PROSITE" id="PS00830">
    <property type="entry name" value="GREAB_2"/>
    <property type="match status" value="1"/>
</dbReference>
<evidence type="ECO:0000313" key="13">
    <source>
        <dbReference type="Proteomes" id="UP000178723"/>
    </source>
</evidence>
<sequence length="157" mass="16889">MDNSLPQKYITQEGQKKAEEELVRLKDEKRPSIAKKIAAAKELGDLSENAEYADAKDEQAFLEARILELTNLLKFAEVVPGQTSGNEAVTVGSKVTIDGENGQRTYTIVGFNEANPAAGKISNASPLGQALLGRKAGDTISLQVPSGSRQFTILEIN</sequence>
<dbReference type="GO" id="GO:0070063">
    <property type="term" value="F:RNA polymerase binding"/>
    <property type="evidence" value="ECO:0007669"/>
    <property type="project" value="InterPro"/>
</dbReference>
<dbReference type="GO" id="GO:0006354">
    <property type="term" value="P:DNA-templated transcription elongation"/>
    <property type="evidence" value="ECO:0007669"/>
    <property type="project" value="TreeGrafter"/>
</dbReference>
<evidence type="ECO:0000256" key="6">
    <source>
        <dbReference type="ARBA" id="ARBA00024916"/>
    </source>
</evidence>
<evidence type="ECO:0000256" key="7">
    <source>
        <dbReference type="ARBA" id="ARBA00030776"/>
    </source>
</evidence>
<dbReference type="InterPro" id="IPR028624">
    <property type="entry name" value="Tscrpt_elong_fac_GreA/B"/>
</dbReference>
<evidence type="ECO:0000259" key="10">
    <source>
        <dbReference type="Pfam" id="PF01272"/>
    </source>
</evidence>
<dbReference type="NCBIfam" id="TIGR01462">
    <property type="entry name" value="greA"/>
    <property type="match status" value="1"/>
</dbReference>
<dbReference type="InterPro" id="IPR006359">
    <property type="entry name" value="Tscrpt_elong_fac_GreA"/>
</dbReference>
<evidence type="ECO:0000256" key="1">
    <source>
        <dbReference type="ARBA" id="ARBA00008213"/>
    </source>
</evidence>
<dbReference type="PANTHER" id="PTHR30437:SF4">
    <property type="entry name" value="TRANSCRIPTION ELONGATION FACTOR GREA"/>
    <property type="match status" value="1"/>
</dbReference>
<dbReference type="InterPro" id="IPR036953">
    <property type="entry name" value="GreA/GreB_C_sf"/>
</dbReference>
<dbReference type="PIRSF" id="PIRSF006092">
    <property type="entry name" value="GreA_GreB"/>
    <property type="match status" value="1"/>
</dbReference>
<dbReference type="GO" id="GO:0032784">
    <property type="term" value="P:regulation of DNA-templated transcription elongation"/>
    <property type="evidence" value="ECO:0007669"/>
    <property type="project" value="UniProtKB-UniRule"/>
</dbReference>
<protein>
    <recommendedName>
        <fullName evidence="2 8">Transcription elongation factor GreA</fullName>
    </recommendedName>
    <alternativeName>
        <fullName evidence="7 8">Transcript cleavage factor GreA</fullName>
    </alternativeName>
</protein>
<organism evidence="12 13">
    <name type="scientific">Candidatus Uhrbacteria bacterium RIFCSPLOWO2_02_FULL_48_12</name>
    <dbReference type="NCBI Taxonomy" id="1802407"/>
    <lineage>
        <taxon>Bacteria</taxon>
        <taxon>Candidatus Uhriibacteriota</taxon>
    </lineage>
</organism>
<dbReference type="FunFam" id="1.10.287.180:FF:000001">
    <property type="entry name" value="Transcription elongation factor GreA"/>
    <property type="match status" value="1"/>
</dbReference>
<dbReference type="NCBIfam" id="NF001263">
    <property type="entry name" value="PRK00226.1-4"/>
    <property type="match status" value="1"/>
</dbReference>
<evidence type="ECO:0000256" key="8">
    <source>
        <dbReference type="HAMAP-Rule" id="MF_00105"/>
    </source>
</evidence>
<dbReference type="GO" id="GO:0003746">
    <property type="term" value="F:translation elongation factor activity"/>
    <property type="evidence" value="ECO:0007669"/>
    <property type="project" value="UniProtKB-KW"/>
</dbReference>
<comment type="caution">
    <text evidence="12">The sequence shown here is derived from an EMBL/GenBank/DDBJ whole genome shotgun (WGS) entry which is preliminary data.</text>
</comment>
<evidence type="ECO:0000259" key="11">
    <source>
        <dbReference type="Pfam" id="PF03449"/>
    </source>
</evidence>
<dbReference type="InterPro" id="IPR022691">
    <property type="entry name" value="Tscrpt_elong_fac_GreA/B_N"/>
</dbReference>
<dbReference type="PROSITE" id="PS00829">
    <property type="entry name" value="GREAB_1"/>
    <property type="match status" value="1"/>
</dbReference>
<dbReference type="STRING" id="1802407.A3I40_01135"/>
<keyword evidence="12" id="KW-0251">Elongation factor</keyword>
<reference evidence="12 13" key="1">
    <citation type="journal article" date="2016" name="Nat. Commun.">
        <title>Thousands of microbial genomes shed light on interconnected biogeochemical processes in an aquifer system.</title>
        <authorList>
            <person name="Anantharaman K."/>
            <person name="Brown C.T."/>
            <person name="Hug L.A."/>
            <person name="Sharon I."/>
            <person name="Castelle C.J."/>
            <person name="Probst A.J."/>
            <person name="Thomas B.C."/>
            <person name="Singh A."/>
            <person name="Wilkins M.J."/>
            <person name="Karaoz U."/>
            <person name="Brodie E.L."/>
            <person name="Williams K.H."/>
            <person name="Hubbard S.S."/>
            <person name="Banfield J.F."/>
        </authorList>
    </citation>
    <scope>NUCLEOTIDE SEQUENCE [LARGE SCALE GENOMIC DNA]</scope>
</reference>
<dbReference type="InterPro" id="IPR001437">
    <property type="entry name" value="Tscrpt_elong_fac_GreA/B_C"/>
</dbReference>
<dbReference type="FunFam" id="3.10.50.30:FF:000001">
    <property type="entry name" value="Transcription elongation factor GreA"/>
    <property type="match status" value="1"/>
</dbReference>
<keyword evidence="3 8" id="KW-0805">Transcription regulation</keyword>
<dbReference type="PANTHER" id="PTHR30437">
    <property type="entry name" value="TRANSCRIPTION ELONGATION FACTOR GREA"/>
    <property type="match status" value="1"/>
</dbReference>
<feature type="domain" description="Transcription elongation factor GreA/GreB C-terminal" evidence="10">
    <location>
        <begin position="86"/>
        <end position="157"/>
    </location>
</feature>
<proteinExistence type="inferred from homology"/>
<dbReference type="InterPro" id="IPR036805">
    <property type="entry name" value="Tscrpt_elong_fac_GreA/B_N_sf"/>
</dbReference>
<comment type="similarity">
    <text evidence="1 8 9">Belongs to the GreA/GreB family.</text>
</comment>
<name>A0A1F7VBK1_9BACT</name>
<comment type="function">
    <text evidence="6 8 9">Necessary for efficient RNA polymerase transcription elongation past template-encoded arresting sites. The arresting sites in DNA have the property of trapping a certain fraction of elongating RNA polymerases that pass through, resulting in locked ternary complexes. Cleavage of the nascent transcript by cleavage factors such as GreA or GreB allows the resumption of elongation from the new 3'terminus. GreA releases sequences of 2 to 3 nucleotides.</text>
</comment>
<dbReference type="EMBL" id="MGEP01000003">
    <property type="protein sequence ID" value="OGL87518.1"/>
    <property type="molecule type" value="Genomic_DNA"/>
</dbReference>
<dbReference type="AlphaFoldDB" id="A0A1F7VBK1"/>
<evidence type="ECO:0000256" key="2">
    <source>
        <dbReference type="ARBA" id="ARBA00013729"/>
    </source>
</evidence>
<dbReference type="SUPFAM" id="SSF54534">
    <property type="entry name" value="FKBP-like"/>
    <property type="match status" value="1"/>
</dbReference>
<dbReference type="Proteomes" id="UP000178723">
    <property type="component" value="Unassembled WGS sequence"/>
</dbReference>
<feature type="domain" description="Transcription elongation factor GreA/GreB N-terminal" evidence="11">
    <location>
        <begin position="9"/>
        <end position="78"/>
    </location>
</feature>
<dbReference type="SUPFAM" id="SSF46557">
    <property type="entry name" value="GreA transcript cleavage protein, N-terminal domain"/>
    <property type="match status" value="1"/>
</dbReference>